<reference evidence="6 7" key="1">
    <citation type="submission" date="2021-04" db="EMBL/GenBank/DDBJ databases">
        <title>Draft genome sequence of Paenibacillus cisolokensis, LC2-13A.</title>
        <authorList>
            <person name="Uke A."/>
            <person name="Chhe C."/>
            <person name="Baramee S."/>
            <person name="Kosugi A."/>
        </authorList>
    </citation>
    <scope>NUCLEOTIDE SEQUENCE [LARGE SCALE GENOMIC DNA]</scope>
    <source>
        <strain evidence="6 7">LC2-13A</strain>
    </source>
</reference>
<name>A0ABQ4N585_9BACL</name>
<dbReference type="RefSeq" id="WP_213528528.1">
    <property type="nucleotide sequence ID" value="NZ_BOVJ01000059.1"/>
</dbReference>
<evidence type="ECO:0000313" key="6">
    <source>
        <dbReference type="EMBL" id="GIQ63317.1"/>
    </source>
</evidence>
<sequence length="280" mass="32119">MRLMLMGDLHYHDVDPAVPGWAEARDAFYEKLLGYFLETDADLHISLGDLTNSGSESELRDVYALLRRKERTFVHVLGNHDLYVQPRADVLRLTGGRRYHAIETDEAVLLFLDTAREMEPENLGGWIDEEQLQWFEEKVRTSASRPLLVFAHHPVHRTTARSEADKGSIHPDIEMWRILRQKQGSGVYFNGHTHVDSIVRQQGWTFVQLSACLDQPGFRIVDIGDREIRIRAVDCPDADLFGRAQVLHRHMPRFRHNPDARGQEADREATVPLMAAGLPR</sequence>
<dbReference type="InterPro" id="IPR004843">
    <property type="entry name" value="Calcineurin-like_PHP"/>
</dbReference>
<evidence type="ECO:0000259" key="5">
    <source>
        <dbReference type="Pfam" id="PF00149"/>
    </source>
</evidence>
<dbReference type="Gene3D" id="3.60.21.10">
    <property type="match status" value="1"/>
</dbReference>
<keyword evidence="7" id="KW-1185">Reference proteome</keyword>
<dbReference type="InterPro" id="IPR029052">
    <property type="entry name" value="Metallo-depent_PP-like"/>
</dbReference>
<keyword evidence="3" id="KW-0408">Iron</keyword>
<dbReference type="Pfam" id="PF00149">
    <property type="entry name" value="Metallophos"/>
    <property type="match status" value="1"/>
</dbReference>
<evidence type="ECO:0000256" key="1">
    <source>
        <dbReference type="ARBA" id="ARBA00022723"/>
    </source>
</evidence>
<dbReference type="Gene3D" id="3.30.750.180">
    <property type="entry name" value="GpdQ, beta-strand dimerisation domain"/>
    <property type="match status" value="1"/>
</dbReference>
<protein>
    <recommendedName>
        <fullName evidence="5">Calcineurin-like phosphoesterase domain-containing protein</fullName>
    </recommendedName>
</protein>
<accession>A0ABQ4N585</accession>
<evidence type="ECO:0000256" key="3">
    <source>
        <dbReference type="ARBA" id="ARBA00023004"/>
    </source>
</evidence>
<comment type="caution">
    <text evidence="6">The sequence shown here is derived from an EMBL/GenBank/DDBJ whole genome shotgun (WGS) entry which is preliminary data.</text>
</comment>
<dbReference type="InterPro" id="IPR042281">
    <property type="entry name" value="GpdQ_beta-strand"/>
</dbReference>
<gene>
    <name evidence="6" type="ORF">PACILC2_18850</name>
</gene>
<evidence type="ECO:0000313" key="7">
    <source>
        <dbReference type="Proteomes" id="UP000680304"/>
    </source>
</evidence>
<dbReference type="InterPro" id="IPR050884">
    <property type="entry name" value="CNP_phosphodiesterase-III"/>
</dbReference>
<proteinExistence type="inferred from homology"/>
<keyword evidence="1" id="KW-0479">Metal-binding</keyword>
<dbReference type="SUPFAM" id="SSF56300">
    <property type="entry name" value="Metallo-dependent phosphatases"/>
    <property type="match status" value="1"/>
</dbReference>
<organism evidence="6 7">
    <name type="scientific">Paenibacillus cisolokensis</name>
    <dbReference type="NCBI Taxonomy" id="1658519"/>
    <lineage>
        <taxon>Bacteria</taxon>
        <taxon>Bacillati</taxon>
        <taxon>Bacillota</taxon>
        <taxon>Bacilli</taxon>
        <taxon>Bacillales</taxon>
        <taxon>Paenibacillaceae</taxon>
        <taxon>Paenibacillus</taxon>
    </lineage>
</organism>
<dbReference type="EMBL" id="BOVJ01000059">
    <property type="protein sequence ID" value="GIQ63317.1"/>
    <property type="molecule type" value="Genomic_DNA"/>
</dbReference>
<evidence type="ECO:0000256" key="2">
    <source>
        <dbReference type="ARBA" id="ARBA00022801"/>
    </source>
</evidence>
<comment type="similarity">
    <text evidence="4">Belongs to the cyclic nucleotide phosphodiesterase class-III family.</text>
</comment>
<feature type="domain" description="Calcineurin-like phosphoesterase" evidence="5">
    <location>
        <begin position="1"/>
        <end position="195"/>
    </location>
</feature>
<dbReference type="Proteomes" id="UP000680304">
    <property type="component" value="Unassembled WGS sequence"/>
</dbReference>
<keyword evidence="2" id="KW-0378">Hydrolase</keyword>
<evidence type="ECO:0000256" key="4">
    <source>
        <dbReference type="ARBA" id="ARBA00025742"/>
    </source>
</evidence>
<dbReference type="PANTHER" id="PTHR42988:SF2">
    <property type="entry name" value="CYCLIC NUCLEOTIDE PHOSPHODIESTERASE CBUA0032-RELATED"/>
    <property type="match status" value="1"/>
</dbReference>
<dbReference type="PANTHER" id="PTHR42988">
    <property type="entry name" value="PHOSPHOHYDROLASE"/>
    <property type="match status" value="1"/>
</dbReference>